<dbReference type="AlphaFoldDB" id="A0A5B7I6D0"/>
<gene>
    <name evidence="2" type="ORF">E2C01_072134</name>
</gene>
<comment type="caution">
    <text evidence="2">The sequence shown here is derived from an EMBL/GenBank/DDBJ whole genome shotgun (WGS) entry which is preliminary data.</text>
</comment>
<evidence type="ECO:0000313" key="3">
    <source>
        <dbReference type="Proteomes" id="UP000324222"/>
    </source>
</evidence>
<organism evidence="2 3">
    <name type="scientific">Portunus trituberculatus</name>
    <name type="common">Swimming crab</name>
    <name type="synonym">Neptunus trituberculatus</name>
    <dbReference type="NCBI Taxonomy" id="210409"/>
    <lineage>
        <taxon>Eukaryota</taxon>
        <taxon>Metazoa</taxon>
        <taxon>Ecdysozoa</taxon>
        <taxon>Arthropoda</taxon>
        <taxon>Crustacea</taxon>
        <taxon>Multicrustacea</taxon>
        <taxon>Malacostraca</taxon>
        <taxon>Eumalacostraca</taxon>
        <taxon>Eucarida</taxon>
        <taxon>Decapoda</taxon>
        <taxon>Pleocyemata</taxon>
        <taxon>Brachyura</taxon>
        <taxon>Eubrachyura</taxon>
        <taxon>Portunoidea</taxon>
        <taxon>Portunidae</taxon>
        <taxon>Portuninae</taxon>
        <taxon>Portunus</taxon>
    </lineage>
</organism>
<dbReference type="EMBL" id="VSRR010046469">
    <property type="protein sequence ID" value="MPC77675.1"/>
    <property type="molecule type" value="Genomic_DNA"/>
</dbReference>
<protein>
    <submittedName>
        <fullName evidence="2">Uncharacterized protein</fullName>
    </submittedName>
</protein>
<dbReference type="Proteomes" id="UP000324222">
    <property type="component" value="Unassembled WGS sequence"/>
</dbReference>
<reference evidence="2 3" key="1">
    <citation type="submission" date="2019-05" db="EMBL/GenBank/DDBJ databases">
        <title>Another draft genome of Portunus trituberculatus and its Hox gene families provides insights of decapod evolution.</title>
        <authorList>
            <person name="Jeong J.-H."/>
            <person name="Song I."/>
            <person name="Kim S."/>
            <person name="Choi T."/>
            <person name="Kim D."/>
            <person name="Ryu S."/>
            <person name="Kim W."/>
        </authorList>
    </citation>
    <scope>NUCLEOTIDE SEQUENCE [LARGE SCALE GENOMIC DNA]</scope>
    <source>
        <tissue evidence="2">Muscle</tissue>
    </source>
</reference>
<proteinExistence type="predicted"/>
<sequence>MSLPPSRTSTTRYAVGPPLWPQPHLQRAVLSRAKERVTCASIACATHPRKRTMLQGSVQQPLHPHRGWIPPIKPVKGAT</sequence>
<accession>A0A5B7I6D0</accession>
<name>A0A5B7I6D0_PORTR</name>
<evidence type="ECO:0000313" key="2">
    <source>
        <dbReference type="EMBL" id="MPC77675.1"/>
    </source>
</evidence>
<evidence type="ECO:0000256" key="1">
    <source>
        <dbReference type="SAM" id="MobiDB-lite"/>
    </source>
</evidence>
<feature type="region of interest" description="Disordered" evidence="1">
    <location>
        <begin position="58"/>
        <end position="79"/>
    </location>
</feature>
<keyword evidence="3" id="KW-1185">Reference proteome</keyword>